<dbReference type="AlphaFoldDB" id="A0A135S6Q5"/>
<dbReference type="EMBL" id="JFFI01002504">
    <property type="protein sequence ID" value="KXH31613.1"/>
    <property type="molecule type" value="Genomic_DNA"/>
</dbReference>
<reference evidence="1 2" key="1">
    <citation type="submission" date="2014-02" db="EMBL/GenBank/DDBJ databases">
        <title>The genome sequence of Colletotrichum salicis CBS 607.94.</title>
        <authorList>
            <person name="Baroncelli R."/>
            <person name="Thon M.R."/>
        </authorList>
    </citation>
    <scope>NUCLEOTIDE SEQUENCE [LARGE SCALE GENOMIC DNA]</scope>
    <source>
        <strain evidence="1 2">CBS 607.94</strain>
    </source>
</reference>
<proteinExistence type="predicted"/>
<keyword evidence="2" id="KW-1185">Reference proteome</keyword>
<sequence length="123" mass="14129">MDTYRESTVSTHLEKAMDLVLPELEGTHPFARINHFAVFILCAKFLDDLGKRSRPIICNPSMMLDAPPRLVSEFQHDVVLARTTIELSLGQLDALSFASRQERRRVERLDMLTHTLEAFENMD</sequence>
<name>A0A135S6Q5_9PEZI</name>
<comment type="caution">
    <text evidence="1">The sequence shown here is derived from an EMBL/GenBank/DDBJ whole genome shotgun (WGS) entry which is preliminary data.</text>
</comment>
<dbReference type="Proteomes" id="UP000070121">
    <property type="component" value="Unassembled WGS sequence"/>
</dbReference>
<gene>
    <name evidence="1" type="ORF">CSAL01_04610</name>
</gene>
<accession>A0A135S6Q5</accession>
<evidence type="ECO:0000313" key="1">
    <source>
        <dbReference type="EMBL" id="KXH31613.1"/>
    </source>
</evidence>
<dbReference type="OrthoDB" id="4821062at2759"/>
<evidence type="ECO:0000313" key="2">
    <source>
        <dbReference type="Proteomes" id="UP000070121"/>
    </source>
</evidence>
<protein>
    <submittedName>
        <fullName evidence="1">Uncharacterized protein</fullName>
    </submittedName>
</protein>
<organism evidence="1 2">
    <name type="scientific">Colletotrichum salicis</name>
    <dbReference type="NCBI Taxonomy" id="1209931"/>
    <lineage>
        <taxon>Eukaryota</taxon>
        <taxon>Fungi</taxon>
        <taxon>Dikarya</taxon>
        <taxon>Ascomycota</taxon>
        <taxon>Pezizomycotina</taxon>
        <taxon>Sordariomycetes</taxon>
        <taxon>Hypocreomycetidae</taxon>
        <taxon>Glomerellales</taxon>
        <taxon>Glomerellaceae</taxon>
        <taxon>Colletotrichum</taxon>
        <taxon>Colletotrichum acutatum species complex</taxon>
    </lineage>
</organism>